<organism evidence="1 2">
    <name type="scientific">Thermoflavifilum aggregans</name>
    <dbReference type="NCBI Taxonomy" id="454188"/>
    <lineage>
        <taxon>Bacteria</taxon>
        <taxon>Pseudomonadati</taxon>
        <taxon>Bacteroidota</taxon>
        <taxon>Chitinophagia</taxon>
        <taxon>Chitinophagales</taxon>
        <taxon>Chitinophagaceae</taxon>
        <taxon>Thermoflavifilum</taxon>
    </lineage>
</organism>
<protein>
    <submittedName>
        <fullName evidence="1">Uncharacterized protein</fullName>
    </submittedName>
</protein>
<proteinExistence type="predicted"/>
<dbReference type="OrthoDB" id="9868546at2"/>
<reference evidence="1 2" key="1">
    <citation type="submission" date="2017-11" db="EMBL/GenBank/DDBJ databases">
        <title>Genomic Encyclopedia of Archaeal and Bacterial Type Strains, Phase II (KMG-II): From Individual Species to Whole Genera.</title>
        <authorList>
            <person name="Goeker M."/>
        </authorList>
    </citation>
    <scope>NUCLEOTIDE SEQUENCE [LARGE SCALE GENOMIC DNA]</scope>
    <source>
        <strain evidence="1 2">DSM 27268</strain>
    </source>
</reference>
<name>A0A2M9CVT2_9BACT</name>
<dbReference type="RefSeq" id="WP_100314533.1">
    <property type="nucleotide sequence ID" value="NZ_PGFG01000001.1"/>
</dbReference>
<dbReference type="Proteomes" id="UP000230000">
    <property type="component" value="Unassembled WGS sequence"/>
</dbReference>
<accession>A0A2M9CVT2</accession>
<sequence>MEKTNLTPKVEVNLNGLFVEERLAKALAIDSNKNKKSVFGYADLRKCQKQFKPRKSILNRIMHTTI</sequence>
<gene>
    <name evidence="1" type="ORF">BXY57_1589</name>
</gene>
<keyword evidence="2" id="KW-1185">Reference proteome</keyword>
<evidence type="ECO:0000313" key="1">
    <source>
        <dbReference type="EMBL" id="PJJ75995.1"/>
    </source>
</evidence>
<dbReference type="AlphaFoldDB" id="A0A2M9CVT2"/>
<evidence type="ECO:0000313" key="2">
    <source>
        <dbReference type="Proteomes" id="UP000230000"/>
    </source>
</evidence>
<dbReference type="EMBL" id="PGFG01000001">
    <property type="protein sequence ID" value="PJJ75995.1"/>
    <property type="molecule type" value="Genomic_DNA"/>
</dbReference>
<comment type="caution">
    <text evidence="1">The sequence shown here is derived from an EMBL/GenBank/DDBJ whole genome shotgun (WGS) entry which is preliminary data.</text>
</comment>